<proteinExistence type="inferred from homology"/>
<dbReference type="InterPro" id="IPR005158">
    <property type="entry name" value="BTAD"/>
</dbReference>
<dbReference type="Proteomes" id="UP000189004">
    <property type="component" value="Unassembled WGS sequence"/>
</dbReference>
<dbReference type="GO" id="GO:0000160">
    <property type="term" value="P:phosphorelay signal transduction system"/>
    <property type="evidence" value="ECO:0007669"/>
    <property type="project" value="InterPro"/>
</dbReference>
<reference evidence="9" key="1">
    <citation type="submission" date="2016-08" db="EMBL/GenBank/DDBJ databases">
        <authorList>
            <person name="Tokovenko B."/>
            <person name="Kalinowski J."/>
        </authorList>
    </citation>
    <scope>NUCLEOTIDE SEQUENCE [LARGE SCALE GENOMIC DNA]</scope>
    <source>
        <strain evidence="9">UTMC102</strain>
    </source>
</reference>
<dbReference type="FunFam" id="1.25.40.10:FF:000222">
    <property type="entry name" value="SARP family transcriptional regulator"/>
    <property type="match status" value="1"/>
</dbReference>
<keyword evidence="9" id="KW-1185">Reference proteome</keyword>
<name>A0A1V3BZ76_9ACTN</name>
<dbReference type="SUPFAM" id="SSF52540">
    <property type="entry name" value="P-loop containing nucleoside triphosphate hydrolases"/>
    <property type="match status" value="1"/>
</dbReference>
<dbReference type="CDD" id="cd15831">
    <property type="entry name" value="BTAD"/>
    <property type="match status" value="1"/>
</dbReference>
<evidence type="ECO:0000313" key="9">
    <source>
        <dbReference type="Proteomes" id="UP000189004"/>
    </source>
</evidence>
<dbReference type="SUPFAM" id="SSF46894">
    <property type="entry name" value="C-terminal effector domain of the bipartite response regulators"/>
    <property type="match status" value="1"/>
</dbReference>
<dbReference type="SMART" id="SM00862">
    <property type="entry name" value="Trans_reg_C"/>
    <property type="match status" value="1"/>
</dbReference>
<accession>A0A1V3BZ76</accession>
<organism evidence="8 9">
    <name type="scientific">Nocardiopsis sinuspersici</name>
    <dbReference type="NCBI Taxonomy" id="501010"/>
    <lineage>
        <taxon>Bacteria</taxon>
        <taxon>Bacillati</taxon>
        <taxon>Actinomycetota</taxon>
        <taxon>Actinomycetes</taxon>
        <taxon>Streptosporangiales</taxon>
        <taxon>Nocardiopsidaceae</taxon>
        <taxon>Nocardiopsis</taxon>
    </lineage>
</organism>
<dbReference type="PROSITE" id="PS51755">
    <property type="entry name" value="OMPR_PHOB"/>
    <property type="match status" value="1"/>
</dbReference>
<feature type="region of interest" description="Disordered" evidence="6">
    <location>
        <begin position="260"/>
        <end position="289"/>
    </location>
</feature>
<evidence type="ECO:0000259" key="7">
    <source>
        <dbReference type="PROSITE" id="PS51755"/>
    </source>
</evidence>
<evidence type="ECO:0000256" key="6">
    <source>
        <dbReference type="SAM" id="MobiDB-lite"/>
    </source>
</evidence>
<comment type="similarity">
    <text evidence="1">Belongs to the AfsR/DnrI/RedD regulatory family.</text>
</comment>
<dbReference type="Pfam" id="PF00486">
    <property type="entry name" value="Trans_reg_C"/>
    <property type="match status" value="1"/>
</dbReference>
<comment type="caution">
    <text evidence="8">The sequence shown here is derived from an EMBL/GenBank/DDBJ whole genome shotgun (WGS) entry which is preliminary data.</text>
</comment>
<dbReference type="Pfam" id="PF03704">
    <property type="entry name" value="BTAD"/>
    <property type="match status" value="1"/>
</dbReference>
<feature type="domain" description="OmpR/PhoB-type" evidence="7">
    <location>
        <begin position="2"/>
        <end position="107"/>
    </location>
</feature>
<gene>
    <name evidence="8" type="ORF">NOSIN_08575</name>
</gene>
<dbReference type="EMBL" id="MCOK01000001">
    <property type="protein sequence ID" value="OOC53851.1"/>
    <property type="molecule type" value="Genomic_DNA"/>
</dbReference>
<dbReference type="Gene3D" id="3.40.50.300">
    <property type="entry name" value="P-loop containing nucleotide triphosphate hydrolases"/>
    <property type="match status" value="1"/>
</dbReference>
<dbReference type="InterPro" id="IPR027417">
    <property type="entry name" value="P-loop_NTPase"/>
</dbReference>
<dbReference type="PANTHER" id="PTHR35807">
    <property type="entry name" value="TRANSCRIPTIONAL REGULATOR REDD-RELATED"/>
    <property type="match status" value="1"/>
</dbReference>
<keyword evidence="4" id="KW-0804">Transcription</keyword>
<evidence type="ECO:0000256" key="4">
    <source>
        <dbReference type="ARBA" id="ARBA00023163"/>
    </source>
</evidence>
<dbReference type="SUPFAM" id="SSF48452">
    <property type="entry name" value="TPR-like"/>
    <property type="match status" value="1"/>
</dbReference>
<dbReference type="InterPro" id="IPR016032">
    <property type="entry name" value="Sig_transdc_resp-reg_C-effctor"/>
</dbReference>
<dbReference type="AlphaFoldDB" id="A0A1V3BZ76"/>
<evidence type="ECO:0000256" key="2">
    <source>
        <dbReference type="ARBA" id="ARBA00023015"/>
    </source>
</evidence>
<evidence type="ECO:0000256" key="3">
    <source>
        <dbReference type="ARBA" id="ARBA00023125"/>
    </source>
</evidence>
<dbReference type="OrthoDB" id="134712at2"/>
<dbReference type="InterPro" id="IPR051677">
    <property type="entry name" value="AfsR-DnrI-RedD_regulator"/>
</dbReference>
<keyword evidence="3 5" id="KW-0238">DNA-binding</keyword>
<dbReference type="InterPro" id="IPR011990">
    <property type="entry name" value="TPR-like_helical_dom_sf"/>
</dbReference>
<dbReference type="SMART" id="SM01043">
    <property type="entry name" value="BTAD"/>
    <property type="match status" value="1"/>
</dbReference>
<dbReference type="PANTHER" id="PTHR35807:SF1">
    <property type="entry name" value="TRANSCRIPTIONAL REGULATOR REDD"/>
    <property type="match status" value="1"/>
</dbReference>
<evidence type="ECO:0000256" key="5">
    <source>
        <dbReference type="PROSITE-ProRule" id="PRU01091"/>
    </source>
</evidence>
<dbReference type="InterPro" id="IPR041664">
    <property type="entry name" value="AAA_16"/>
</dbReference>
<dbReference type="InterPro" id="IPR001867">
    <property type="entry name" value="OmpR/PhoB-type_DNA-bd"/>
</dbReference>
<dbReference type="RefSeq" id="WP_077690239.1">
    <property type="nucleotide sequence ID" value="NZ_MCOK01000001.1"/>
</dbReference>
<dbReference type="GO" id="GO:0003677">
    <property type="term" value="F:DNA binding"/>
    <property type="evidence" value="ECO:0007669"/>
    <property type="project" value="UniProtKB-UniRule"/>
</dbReference>
<keyword evidence="2" id="KW-0805">Transcription regulation</keyword>
<evidence type="ECO:0000256" key="1">
    <source>
        <dbReference type="ARBA" id="ARBA00005820"/>
    </source>
</evidence>
<dbReference type="GO" id="GO:0006355">
    <property type="term" value="P:regulation of DNA-templated transcription"/>
    <property type="evidence" value="ECO:0007669"/>
    <property type="project" value="InterPro"/>
</dbReference>
<evidence type="ECO:0000313" key="8">
    <source>
        <dbReference type="EMBL" id="OOC53851.1"/>
    </source>
</evidence>
<protein>
    <submittedName>
        <fullName evidence="8">SARP family transcriptional regulator</fullName>
    </submittedName>
</protein>
<feature type="DNA-binding region" description="OmpR/PhoB-type" evidence="5">
    <location>
        <begin position="2"/>
        <end position="107"/>
    </location>
</feature>
<sequence length="1101" mass="117966">MGEATETAEAEVAFGVLGPVEAVGAHGPLDLRGPRHRAVLARLLAAEGRVVPLDRLVADLWPDPPDGAVAAVRTFVFALRRSLEPGRAAREPARLLVTAPPGYALRTAPETVDAQRFEADLERAGALLARGRSHQALAALEEALTLWRGPAYAELTAHPWARAEADRLEGLRLLAVERRFEALLELGRAQETVPALQAHTRDHPLREDAWRQLALALYRSGRQGDALLSLRRARQTLVEELGVDPGPELRRLEADILDQAPHLTPRTPATTRADTHQGTVPALPGPAPHPLVGRDRELESLERAAASAAPRTAARVALVSGEAGAGKTALAHTLTQRLAAAGWTTAWGRCPEHEGAPRAWPWTQIATALTATAATGAAGSAAPSADPAAARFHALREAVRLLATATERAPVLLVLDDLHRAGPETLDLVTALTSEALPGPALLVGTYRTGEVHPALTAALARLAPREPARIYVGGLPETATDTLVRALAGHDVHTRDLHTIHRRSGGNPFFARELARLLAAEGSAALDTVPAGVRDVIRHRLDALPPPAQRLLRQAAVIGREVDTEVLAALSPGEEELLDALDAALRAGFLTEQDDPAHREGTHPLRFAHALVRDTLYEDISRPRRAHWHTAAAEAIEALHPDRAAWLAHHFGRAGTRATAARAAHHARRAALQAQERFAPHEAARLWREAVTAHARSGETDQRLHLEAVMGMVRALAVTGRLEQARHHRAQAVAAAEDVGDADLTAQVITAFDVPAVWTRNDDEEMARRIAGAAERTLAALPRTHREQRGRLLATLALELRATPEGRGRRAARQAEEIARDLDDPALLALALNARFMHSFERAGLAPRRVEIGEELVDLAARHHLVTFQVLGHLVLLQAHGALADPTAADAHAEAADQLGARYELPLVGVLTRWYRALRMSAAGRVDEAEAAYRTASTRLAGAGMPGVEQGILPLALLCLRVRGAEPVPVDLRQDWGPYAPWARALARPGAHDEPVPQAPPGLLQEALTCLAARAATAAGHRDAMERAYRQLLPARGELAGAGSGLLTLGPVAQHLGDLARALGHRDRAAEHYRQALRVADGAGAPHWTADARGALEDLG</sequence>
<dbReference type="InterPro" id="IPR036388">
    <property type="entry name" value="WH-like_DNA-bd_sf"/>
</dbReference>
<dbReference type="Pfam" id="PF13191">
    <property type="entry name" value="AAA_16"/>
    <property type="match status" value="1"/>
</dbReference>
<dbReference type="STRING" id="501010.NOSIN_08575"/>
<dbReference type="Gene3D" id="1.10.10.10">
    <property type="entry name" value="Winged helix-like DNA-binding domain superfamily/Winged helix DNA-binding domain"/>
    <property type="match status" value="1"/>
</dbReference>
<dbReference type="Gene3D" id="1.25.40.10">
    <property type="entry name" value="Tetratricopeptide repeat domain"/>
    <property type="match status" value="1"/>
</dbReference>